<dbReference type="Gene3D" id="3.40.50.1240">
    <property type="entry name" value="Phosphoglycerate mutase-like"/>
    <property type="match status" value="1"/>
</dbReference>
<evidence type="ECO:0000313" key="1">
    <source>
        <dbReference type="EMBL" id="KAK8764658.1"/>
    </source>
</evidence>
<keyword evidence="2" id="KW-1185">Reference proteome</keyword>
<dbReference type="AlphaFoldDB" id="A0AAQ4DQB8"/>
<protein>
    <submittedName>
        <fullName evidence="1">Uncharacterized protein</fullName>
    </submittedName>
</protein>
<gene>
    <name evidence="1" type="ORF">V5799_032729</name>
</gene>
<dbReference type="InterPro" id="IPR029033">
    <property type="entry name" value="His_PPase_superfam"/>
</dbReference>
<evidence type="ECO:0000313" key="2">
    <source>
        <dbReference type="Proteomes" id="UP001321473"/>
    </source>
</evidence>
<proteinExistence type="predicted"/>
<reference evidence="1 2" key="1">
    <citation type="journal article" date="2023" name="Arcadia Sci">
        <title>De novo assembly of a long-read Amblyomma americanum tick genome.</title>
        <authorList>
            <person name="Chou S."/>
            <person name="Poskanzer K.E."/>
            <person name="Rollins M."/>
            <person name="Thuy-Boun P.S."/>
        </authorList>
    </citation>
    <scope>NUCLEOTIDE SEQUENCE [LARGE SCALE GENOMIC DNA]</scope>
    <source>
        <strain evidence="1">F_SG_1</strain>
        <tissue evidence="1">Salivary glands</tissue>
    </source>
</reference>
<dbReference type="EMBL" id="JARKHS020028127">
    <property type="protein sequence ID" value="KAK8764658.1"/>
    <property type="molecule type" value="Genomic_DNA"/>
</dbReference>
<dbReference type="GO" id="GO:0016791">
    <property type="term" value="F:phosphatase activity"/>
    <property type="evidence" value="ECO:0007669"/>
    <property type="project" value="UniProtKB-ARBA"/>
</dbReference>
<organism evidence="1 2">
    <name type="scientific">Amblyomma americanum</name>
    <name type="common">Lone star tick</name>
    <dbReference type="NCBI Taxonomy" id="6943"/>
    <lineage>
        <taxon>Eukaryota</taxon>
        <taxon>Metazoa</taxon>
        <taxon>Ecdysozoa</taxon>
        <taxon>Arthropoda</taxon>
        <taxon>Chelicerata</taxon>
        <taxon>Arachnida</taxon>
        <taxon>Acari</taxon>
        <taxon>Parasitiformes</taxon>
        <taxon>Ixodida</taxon>
        <taxon>Ixodoidea</taxon>
        <taxon>Ixodidae</taxon>
        <taxon>Amblyomminae</taxon>
        <taxon>Amblyomma</taxon>
    </lineage>
</organism>
<accession>A0AAQ4DQB8</accession>
<name>A0AAQ4DQB8_AMBAM</name>
<dbReference type="Proteomes" id="UP001321473">
    <property type="component" value="Unassembled WGS sequence"/>
</dbReference>
<dbReference type="SUPFAM" id="SSF53254">
    <property type="entry name" value="Phosphoglycerate mutase-like"/>
    <property type="match status" value="1"/>
</dbReference>
<comment type="caution">
    <text evidence="1">The sequence shown here is derived from an EMBL/GenBank/DDBJ whole genome shotgun (WGS) entry which is preliminary data.</text>
</comment>
<sequence length="139" mass="15630">MLVMRHTNRCPGKKDIIKFSTRLTELQSQILNASRPNSAHLCKEHVKLLKKWKYTWNVSDEYQVTKSGIKDTAQIAARLQKMFPSLLRDRFEEDWYTVTATTKVSVTPGLVAFLSSGHSCLPRLPSPVVSSKAVPSGLS</sequence>